<dbReference type="PROSITE" id="PS50262">
    <property type="entry name" value="G_PROTEIN_RECEP_F1_2"/>
    <property type="match status" value="1"/>
</dbReference>
<dbReference type="GO" id="GO:0016020">
    <property type="term" value="C:membrane"/>
    <property type="evidence" value="ECO:0007669"/>
    <property type="project" value="UniProtKB-SubCell"/>
</dbReference>
<dbReference type="AlphaFoldDB" id="A0A819WMF6"/>
<sequence length="202" mass="23480">MLTFHYVPILCKLRNYSINISGFLSQSHLLLACIDRYLISANESSYRQFNTIPMANRIIMFTIMFWLTILSHKLVYSNISSPHQFCFYSGASYTFLISLHNLILSGSILSILMATFSILTLKNIRQIRRQTRSCGRRHHCVSLMLISNVFVSVIFTFIYVGGLISVSFFLLTKAQMLSTRQKVRNKFISFIVIIFYYTPYVY</sequence>
<comment type="caution">
    <text evidence="7">The sequence shown here is derived from an EMBL/GenBank/DDBJ whole genome shotgun (WGS) entry which is preliminary data.</text>
</comment>
<evidence type="ECO:0000256" key="4">
    <source>
        <dbReference type="ARBA" id="ARBA00023136"/>
    </source>
</evidence>
<evidence type="ECO:0000259" key="6">
    <source>
        <dbReference type="PROSITE" id="PS50262"/>
    </source>
</evidence>
<comment type="subcellular location">
    <subcellularLocation>
        <location evidence="1">Membrane</location>
    </subcellularLocation>
</comment>
<keyword evidence="3 5" id="KW-1133">Transmembrane helix</keyword>
<dbReference type="EMBL" id="CAJOBQ010000541">
    <property type="protein sequence ID" value="CAF4376927.1"/>
    <property type="molecule type" value="Genomic_DNA"/>
</dbReference>
<organism evidence="7 10">
    <name type="scientific">Rotaria socialis</name>
    <dbReference type="NCBI Taxonomy" id="392032"/>
    <lineage>
        <taxon>Eukaryota</taxon>
        <taxon>Metazoa</taxon>
        <taxon>Spiralia</taxon>
        <taxon>Gnathifera</taxon>
        <taxon>Rotifera</taxon>
        <taxon>Eurotatoria</taxon>
        <taxon>Bdelloidea</taxon>
        <taxon>Philodinida</taxon>
        <taxon>Philodinidae</taxon>
        <taxon>Rotaria</taxon>
    </lineage>
</organism>
<dbReference type="Gene3D" id="1.20.1070.10">
    <property type="entry name" value="Rhodopsin 7-helix transmembrane proteins"/>
    <property type="match status" value="1"/>
</dbReference>
<evidence type="ECO:0000256" key="5">
    <source>
        <dbReference type="SAM" id="Phobius"/>
    </source>
</evidence>
<accession>A0A819WMF6</accession>
<evidence type="ECO:0000313" key="7">
    <source>
        <dbReference type="EMBL" id="CAF4124230.1"/>
    </source>
</evidence>
<evidence type="ECO:0000256" key="2">
    <source>
        <dbReference type="ARBA" id="ARBA00022692"/>
    </source>
</evidence>
<dbReference type="EMBL" id="CAJOBO010003529">
    <property type="protein sequence ID" value="CAF4495641.1"/>
    <property type="molecule type" value="Genomic_DNA"/>
</dbReference>
<dbReference type="Proteomes" id="UP000663851">
    <property type="component" value="Unassembled WGS sequence"/>
</dbReference>
<dbReference type="Proteomes" id="UP000663873">
    <property type="component" value="Unassembled WGS sequence"/>
</dbReference>
<feature type="transmembrane region" description="Helical" evidence="5">
    <location>
        <begin position="58"/>
        <end position="75"/>
    </location>
</feature>
<feature type="transmembrane region" description="Helical" evidence="5">
    <location>
        <begin position="95"/>
        <end position="119"/>
    </location>
</feature>
<keyword evidence="4 5" id="KW-0472">Membrane</keyword>
<gene>
    <name evidence="9" type="ORF">HFQ381_LOCUS27378</name>
    <name evidence="8" type="ORF">TSG867_LOCUS11300</name>
    <name evidence="7" type="ORF">UJA718_LOCUS1764</name>
</gene>
<feature type="domain" description="G-protein coupled receptors family 1 profile" evidence="6">
    <location>
        <begin position="1"/>
        <end position="202"/>
    </location>
</feature>
<evidence type="ECO:0000313" key="9">
    <source>
        <dbReference type="EMBL" id="CAF4495641.1"/>
    </source>
</evidence>
<feature type="transmembrane region" description="Helical" evidence="5">
    <location>
        <begin position="183"/>
        <end position="201"/>
    </location>
</feature>
<keyword evidence="2 5" id="KW-0812">Transmembrane</keyword>
<feature type="transmembrane region" description="Helical" evidence="5">
    <location>
        <begin position="140"/>
        <end position="171"/>
    </location>
</feature>
<reference evidence="7" key="1">
    <citation type="submission" date="2021-02" db="EMBL/GenBank/DDBJ databases">
        <authorList>
            <person name="Nowell W R."/>
        </authorList>
    </citation>
    <scope>NUCLEOTIDE SEQUENCE</scope>
</reference>
<evidence type="ECO:0000256" key="1">
    <source>
        <dbReference type="ARBA" id="ARBA00004370"/>
    </source>
</evidence>
<proteinExistence type="predicted"/>
<evidence type="ECO:0000256" key="3">
    <source>
        <dbReference type="ARBA" id="ARBA00022989"/>
    </source>
</evidence>
<dbReference type="Proteomes" id="UP000663862">
    <property type="component" value="Unassembled WGS sequence"/>
</dbReference>
<evidence type="ECO:0000313" key="10">
    <source>
        <dbReference type="Proteomes" id="UP000663873"/>
    </source>
</evidence>
<name>A0A819WMF6_9BILA</name>
<evidence type="ECO:0000313" key="8">
    <source>
        <dbReference type="EMBL" id="CAF4376927.1"/>
    </source>
</evidence>
<dbReference type="InterPro" id="IPR017452">
    <property type="entry name" value="GPCR_Rhodpsn_7TM"/>
</dbReference>
<protein>
    <recommendedName>
        <fullName evidence="6">G-protein coupled receptors family 1 profile domain-containing protein</fullName>
    </recommendedName>
</protein>
<dbReference type="SUPFAM" id="SSF81321">
    <property type="entry name" value="Family A G protein-coupled receptor-like"/>
    <property type="match status" value="1"/>
</dbReference>
<dbReference type="EMBL" id="CAJOBP010000111">
    <property type="protein sequence ID" value="CAF4124230.1"/>
    <property type="molecule type" value="Genomic_DNA"/>
</dbReference>
<keyword evidence="10" id="KW-1185">Reference proteome</keyword>